<keyword evidence="6 8" id="KW-0472">Membrane</keyword>
<proteinExistence type="inferred from homology"/>
<evidence type="ECO:0000256" key="7">
    <source>
        <dbReference type="SAM" id="MobiDB-lite"/>
    </source>
</evidence>
<feature type="transmembrane region" description="Helical" evidence="8">
    <location>
        <begin position="641"/>
        <end position="665"/>
    </location>
</feature>
<feature type="transmembrane region" description="Helical" evidence="8">
    <location>
        <begin position="488"/>
        <end position="516"/>
    </location>
</feature>
<feature type="region of interest" description="Disordered" evidence="7">
    <location>
        <begin position="212"/>
        <end position="255"/>
    </location>
</feature>
<keyword evidence="3" id="KW-0808">Transferase</keyword>
<evidence type="ECO:0000259" key="9">
    <source>
        <dbReference type="Pfam" id="PF13813"/>
    </source>
</evidence>
<feature type="compositionally biased region" description="Low complexity" evidence="7">
    <location>
        <begin position="142"/>
        <end position="155"/>
    </location>
</feature>
<organism evidence="10 11">
    <name type="scientific">Aspergillus niger</name>
    <dbReference type="NCBI Taxonomy" id="5061"/>
    <lineage>
        <taxon>Eukaryota</taxon>
        <taxon>Fungi</taxon>
        <taxon>Dikarya</taxon>
        <taxon>Ascomycota</taxon>
        <taxon>Pezizomycotina</taxon>
        <taxon>Eurotiomycetes</taxon>
        <taxon>Eurotiomycetidae</taxon>
        <taxon>Eurotiales</taxon>
        <taxon>Aspergillaceae</taxon>
        <taxon>Aspergillus</taxon>
        <taxon>Aspergillus subgen. Circumdati</taxon>
    </lineage>
</organism>
<evidence type="ECO:0000256" key="4">
    <source>
        <dbReference type="ARBA" id="ARBA00022692"/>
    </source>
</evidence>
<dbReference type="GO" id="GO:0006629">
    <property type="term" value="P:lipid metabolic process"/>
    <property type="evidence" value="ECO:0007669"/>
    <property type="project" value="InterPro"/>
</dbReference>
<comment type="similarity">
    <text evidence="2">Belongs to the wax synthase family.</text>
</comment>
<name>A0A9W5ZQH3_ASPNG</name>
<protein>
    <recommendedName>
        <fullName evidence="9">Wax synthase domain-containing protein</fullName>
    </recommendedName>
</protein>
<feature type="compositionally biased region" description="Polar residues" evidence="7">
    <location>
        <begin position="231"/>
        <end position="243"/>
    </location>
</feature>
<feature type="transmembrane region" description="Helical" evidence="8">
    <location>
        <begin position="572"/>
        <end position="590"/>
    </location>
</feature>
<evidence type="ECO:0000256" key="1">
    <source>
        <dbReference type="ARBA" id="ARBA00004141"/>
    </source>
</evidence>
<evidence type="ECO:0000256" key="2">
    <source>
        <dbReference type="ARBA" id="ARBA00007282"/>
    </source>
</evidence>
<gene>
    <name evidence="10" type="ORF">AnigIFM63604_003524</name>
</gene>
<comment type="subcellular location">
    <subcellularLocation>
        <location evidence="1">Membrane</location>
        <topology evidence="1">Multi-pass membrane protein</topology>
    </subcellularLocation>
</comment>
<evidence type="ECO:0000256" key="5">
    <source>
        <dbReference type="ARBA" id="ARBA00022989"/>
    </source>
</evidence>
<dbReference type="PANTHER" id="PTHR31595:SF60">
    <property type="entry name" value="BIOSYNTHESIS PROTEIN (TRI7), PUTATIVE (AFU_ORTHOLOGUE AFUA_8G05970)-RELATED"/>
    <property type="match status" value="1"/>
</dbReference>
<evidence type="ECO:0000256" key="3">
    <source>
        <dbReference type="ARBA" id="ARBA00022679"/>
    </source>
</evidence>
<dbReference type="AlphaFoldDB" id="A0A9W5ZQH3"/>
<feature type="region of interest" description="Disordered" evidence="7">
    <location>
        <begin position="125"/>
        <end position="163"/>
    </location>
</feature>
<evidence type="ECO:0000313" key="11">
    <source>
        <dbReference type="Proteomes" id="UP001144191"/>
    </source>
</evidence>
<evidence type="ECO:0000256" key="8">
    <source>
        <dbReference type="SAM" id="Phobius"/>
    </source>
</evidence>
<feature type="compositionally biased region" description="Pro residues" evidence="7">
    <location>
        <begin position="217"/>
        <end position="228"/>
    </location>
</feature>
<feature type="transmembrane region" description="Helical" evidence="8">
    <location>
        <begin position="602"/>
        <end position="620"/>
    </location>
</feature>
<sequence length="682" mass="75846">MAGIELPPHLMRQATRTNSRIPPMARRSVSPFPCRMAALSRDKLHKEASTKSPDLRRCLAHHTLLNRSIEAAQQDVRRRMASFHLDEEDDDDFTTSYHSTPNEATAVPLIRVQITNAVRAMVKRRAADSQQNEHLSGLTRVSSNADKAGSASSSSGSGGGMKSLKRVPRVVFGRRRWPLYGAGPLQSGLTIIDPRSSISIANCCTGIASRRSVSPIRPAPPNQSPHPIPIGQSSSAVQSQPHSKPTIPPAYNNVSQPPRLRSFIFPSFPLQKKIRKPEKKMPQWIPPAQFLAIQLLTGTTVAFTPANSPLRSIASLVVLILAYCMQISANAHLHGTRFGAPLVAMCWMNVLNGIDLLVLTRADYDKQLAYNTKQKTSEDKSPHEPQTKSLIDKYLWSLNLSFNYRRINTPWQIHALTTFNKTPTRTQFLLTSLLKLTISIAIIQLFTLETTDPHLGRAVDKLPVRPDEILLPPWYHVGWGKDDLFLRFLFTLSFGIVARAFIVTGYTAAAVVAVALGQEPSMWPPVGGGLLDAWSIRRFWGKTWHQTLRQLLCSNADFVSGSILRLPVRFQWCFRVIFAFLVSGLVHTGMDVGFGVRIDESGALWFFALQILGVAGEMLAERLLAPVSVFLSRGVRRGVGFVWVAVFMLWTLPVWIYPILVQLYADGVRMMSPFLGLGGWDV</sequence>
<dbReference type="InterPro" id="IPR032805">
    <property type="entry name" value="Wax_synthase_dom"/>
</dbReference>
<accession>A0A9W5ZQH3</accession>
<dbReference type="PANTHER" id="PTHR31595">
    <property type="entry name" value="LONG-CHAIN-ALCOHOL O-FATTY-ACYLTRANSFERASE 3-RELATED"/>
    <property type="match status" value="1"/>
</dbReference>
<reference evidence="10" key="1">
    <citation type="submission" date="2022-07" db="EMBL/GenBank/DDBJ databases">
        <title>Taxonomy of Aspergillus series Nigri: significant species reduction supported by multi-species coalescent approaches.</title>
        <authorList>
            <person name="Bian C."/>
            <person name="Kusuya Y."/>
            <person name="Sklenar F."/>
            <person name="D'hooge E."/>
            <person name="Yaguchi T."/>
            <person name="Takahashi H."/>
            <person name="Hubka V."/>
        </authorList>
    </citation>
    <scope>NUCLEOTIDE SEQUENCE</scope>
    <source>
        <strain evidence="10">IFM 63604</strain>
    </source>
</reference>
<dbReference type="Proteomes" id="UP001144191">
    <property type="component" value="Unassembled WGS sequence"/>
</dbReference>
<dbReference type="InterPro" id="IPR044851">
    <property type="entry name" value="Wax_synthase"/>
</dbReference>
<evidence type="ECO:0000313" key="10">
    <source>
        <dbReference type="EMBL" id="GLA45090.1"/>
    </source>
</evidence>
<dbReference type="GO" id="GO:0008374">
    <property type="term" value="F:O-acyltransferase activity"/>
    <property type="evidence" value="ECO:0007669"/>
    <property type="project" value="InterPro"/>
</dbReference>
<comment type="caution">
    <text evidence="10">The sequence shown here is derived from an EMBL/GenBank/DDBJ whole genome shotgun (WGS) entry which is preliminary data.</text>
</comment>
<feature type="domain" description="Wax synthase" evidence="9">
    <location>
        <begin position="523"/>
        <end position="609"/>
    </location>
</feature>
<dbReference type="Pfam" id="PF13813">
    <property type="entry name" value="MBOAT_2"/>
    <property type="match status" value="1"/>
</dbReference>
<dbReference type="GO" id="GO:0016020">
    <property type="term" value="C:membrane"/>
    <property type="evidence" value="ECO:0007669"/>
    <property type="project" value="UniProtKB-SubCell"/>
</dbReference>
<keyword evidence="4 8" id="KW-0812">Transmembrane</keyword>
<evidence type="ECO:0000256" key="6">
    <source>
        <dbReference type="ARBA" id="ARBA00023136"/>
    </source>
</evidence>
<dbReference type="EMBL" id="BRPB01000002">
    <property type="protein sequence ID" value="GLA45090.1"/>
    <property type="molecule type" value="Genomic_DNA"/>
</dbReference>
<keyword evidence="5 8" id="KW-1133">Transmembrane helix</keyword>